<evidence type="ECO:0000256" key="1">
    <source>
        <dbReference type="ARBA" id="ARBA00008226"/>
    </source>
</evidence>
<dbReference type="EC" id="6.1.1.21" evidence="3 12"/>
<evidence type="ECO:0000313" key="15">
    <source>
        <dbReference type="EMBL" id="GEQ86002.1"/>
    </source>
</evidence>
<dbReference type="CDD" id="cd00773">
    <property type="entry name" value="HisRS-like_core"/>
    <property type="match status" value="1"/>
</dbReference>
<comment type="subunit">
    <text evidence="2">Homodimer.</text>
</comment>
<feature type="binding site" evidence="13">
    <location>
        <position position="121"/>
    </location>
    <ligand>
        <name>L-histidine</name>
        <dbReference type="ChEBI" id="CHEBI:57595"/>
    </ligand>
</feature>
<dbReference type="GO" id="GO:0005737">
    <property type="term" value="C:cytoplasm"/>
    <property type="evidence" value="ECO:0007669"/>
    <property type="project" value="UniProtKB-UniRule"/>
</dbReference>
<evidence type="ECO:0000256" key="11">
    <source>
        <dbReference type="ARBA" id="ARBA00047639"/>
    </source>
</evidence>
<feature type="domain" description="Aminoacyl-transfer RNA synthetases class-II family profile" evidence="14">
    <location>
        <begin position="1"/>
        <end position="375"/>
    </location>
</feature>
<dbReference type="CDD" id="cd00859">
    <property type="entry name" value="HisRS_anticodon"/>
    <property type="match status" value="1"/>
</dbReference>
<dbReference type="InterPro" id="IPR041715">
    <property type="entry name" value="HisRS-like_core"/>
</dbReference>
<dbReference type="EMBL" id="BKCF01000002">
    <property type="protein sequence ID" value="GEQ86002.1"/>
    <property type="molecule type" value="Genomic_DNA"/>
</dbReference>
<evidence type="ECO:0000256" key="4">
    <source>
        <dbReference type="ARBA" id="ARBA00017399"/>
    </source>
</evidence>
<dbReference type="GO" id="GO:0005524">
    <property type="term" value="F:ATP binding"/>
    <property type="evidence" value="ECO:0007669"/>
    <property type="project" value="UniProtKB-KW"/>
</dbReference>
<keyword evidence="8" id="KW-0067">ATP-binding</keyword>
<feature type="binding site" evidence="13">
    <location>
        <begin position="275"/>
        <end position="276"/>
    </location>
    <ligand>
        <name>L-histidine</name>
        <dbReference type="ChEBI" id="CHEBI:57595"/>
    </ligand>
</feature>
<dbReference type="SUPFAM" id="SSF55681">
    <property type="entry name" value="Class II aaRS and biotin synthetases"/>
    <property type="match status" value="1"/>
</dbReference>
<protein>
    <recommendedName>
        <fullName evidence="4 12">Histidine--tRNA ligase</fullName>
        <ecNumber evidence="3 12">6.1.1.21</ecNumber>
    </recommendedName>
</protein>
<feature type="binding site" evidence="13">
    <location>
        <begin position="77"/>
        <end position="79"/>
    </location>
    <ligand>
        <name>L-histidine</name>
        <dbReference type="ChEBI" id="CHEBI:57595"/>
    </ligand>
</feature>
<evidence type="ECO:0000259" key="14">
    <source>
        <dbReference type="PROSITE" id="PS50862"/>
    </source>
</evidence>
<proteinExistence type="inferred from homology"/>
<keyword evidence="6 15" id="KW-0436">Ligase</keyword>
<dbReference type="NCBIfam" id="TIGR00442">
    <property type="entry name" value="hisS"/>
    <property type="match status" value="1"/>
</dbReference>
<evidence type="ECO:0000256" key="9">
    <source>
        <dbReference type="ARBA" id="ARBA00022917"/>
    </source>
</evidence>
<sequence>MDIIKSCFTNYGFQPIETPSFENSETLMGKYGEEGDRLIFKILNSGDFLRKVNDVMMTEKDSIKITSKISEKALRYDLTVPFARYVVQHQNDITFPFKRYQIQPVWRADRPQKGRFREFFQCDADVVGSKSLWQEVELVQLYDAVFSKLKLNGATIKMNNRKILSGIAEVIGAEDKLIDFTVALDKLDKIGEDGVKKEMREKGISESAIEKVQPLFSMQGTANEQLESLKDLLSASQVGMQGIEELSFIINKVSQLGLETATLAIDVTLARGLNYYTGAIFEVSAPEGVSMGSIGGGGRYDDLTGIFGMKDVSGVGISFGLDRIYLVLEELDLFPSTVTANTKVLFINFGEAESLYAMKAIKQLRAKGINAELYPDNAKMGKQMGYADKRDIPYTILAGGNEMEAGTYTLKNMKSGEQDTVQLNGVIQILS</sequence>
<dbReference type="GO" id="GO:0004821">
    <property type="term" value="F:histidine-tRNA ligase activity"/>
    <property type="evidence" value="ECO:0007669"/>
    <property type="project" value="UniProtKB-UniRule"/>
</dbReference>
<feature type="binding site" evidence="13">
    <location>
        <position position="125"/>
    </location>
    <ligand>
        <name>L-histidine</name>
        <dbReference type="ChEBI" id="CHEBI:57595"/>
    </ligand>
</feature>
<evidence type="ECO:0000256" key="10">
    <source>
        <dbReference type="ARBA" id="ARBA00023146"/>
    </source>
</evidence>
<keyword evidence="10" id="KW-0030">Aminoacyl-tRNA synthetase</keyword>
<organism evidence="15 16">
    <name type="scientific">Patiriisocius marinistellae</name>
    <dbReference type="NCBI Taxonomy" id="2494560"/>
    <lineage>
        <taxon>Bacteria</taxon>
        <taxon>Pseudomonadati</taxon>
        <taxon>Bacteroidota</taxon>
        <taxon>Flavobacteriia</taxon>
        <taxon>Flavobacteriales</taxon>
        <taxon>Flavobacteriaceae</taxon>
        <taxon>Patiriisocius</taxon>
    </lineage>
</organism>
<comment type="catalytic activity">
    <reaction evidence="11">
        <text>tRNA(His) + L-histidine + ATP = L-histidyl-tRNA(His) + AMP + diphosphate + H(+)</text>
        <dbReference type="Rhea" id="RHEA:17313"/>
        <dbReference type="Rhea" id="RHEA-COMP:9665"/>
        <dbReference type="Rhea" id="RHEA-COMP:9689"/>
        <dbReference type="ChEBI" id="CHEBI:15378"/>
        <dbReference type="ChEBI" id="CHEBI:30616"/>
        <dbReference type="ChEBI" id="CHEBI:33019"/>
        <dbReference type="ChEBI" id="CHEBI:57595"/>
        <dbReference type="ChEBI" id="CHEBI:78442"/>
        <dbReference type="ChEBI" id="CHEBI:78527"/>
        <dbReference type="ChEBI" id="CHEBI:456215"/>
        <dbReference type="EC" id="6.1.1.21"/>
    </reaction>
</comment>
<dbReference type="SUPFAM" id="SSF52954">
    <property type="entry name" value="Class II aaRS ABD-related"/>
    <property type="match status" value="1"/>
</dbReference>
<evidence type="ECO:0000256" key="8">
    <source>
        <dbReference type="ARBA" id="ARBA00022840"/>
    </source>
</evidence>
<evidence type="ECO:0000256" key="13">
    <source>
        <dbReference type="PIRSR" id="PIRSR001549-1"/>
    </source>
</evidence>
<dbReference type="Pfam" id="PF03129">
    <property type="entry name" value="HGTP_anticodon"/>
    <property type="match status" value="1"/>
</dbReference>
<dbReference type="Pfam" id="PF13393">
    <property type="entry name" value="tRNA-synt_His"/>
    <property type="match status" value="1"/>
</dbReference>
<dbReference type="PROSITE" id="PS50862">
    <property type="entry name" value="AA_TRNA_LIGASE_II"/>
    <property type="match status" value="1"/>
</dbReference>
<evidence type="ECO:0000256" key="3">
    <source>
        <dbReference type="ARBA" id="ARBA00012815"/>
    </source>
</evidence>
<evidence type="ECO:0000313" key="16">
    <source>
        <dbReference type="Proteomes" id="UP000326994"/>
    </source>
</evidence>
<dbReference type="PANTHER" id="PTHR11476:SF7">
    <property type="entry name" value="HISTIDINE--TRNA LIGASE"/>
    <property type="match status" value="1"/>
</dbReference>
<feature type="binding site" evidence="13">
    <location>
        <position position="271"/>
    </location>
    <ligand>
        <name>L-histidine</name>
        <dbReference type="ChEBI" id="CHEBI:57595"/>
    </ligand>
</feature>
<evidence type="ECO:0000256" key="6">
    <source>
        <dbReference type="ARBA" id="ARBA00022598"/>
    </source>
</evidence>
<gene>
    <name evidence="15" type="primary">hisS</name>
    <name evidence="15" type="ORF">ULMS_15100</name>
</gene>
<accession>A0A5J4FXU4</accession>
<dbReference type="AlphaFoldDB" id="A0A5J4FXU4"/>
<dbReference type="InterPro" id="IPR015807">
    <property type="entry name" value="His-tRNA-ligase"/>
</dbReference>
<dbReference type="GO" id="GO:0006427">
    <property type="term" value="P:histidyl-tRNA aminoacylation"/>
    <property type="evidence" value="ECO:0007669"/>
    <property type="project" value="UniProtKB-UniRule"/>
</dbReference>
<evidence type="ECO:0000256" key="12">
    <source>
        <dbReference type="NCBIfam" id="TIGR00442"/>
    </source>
</evidence>
<keyword evidence="7" id="KW-0547">Nucleotide-binding</keyword>
<dbReference type="Gene3D" id="3.30.930.10">
    <property type="entry name" value="Bira Bifunctional Protein, Domain 2"/>
    <property type="match status" value="1"/>
</dbReference>
<keyword evidence="9" id="KW-0648">Protein biosynthesis</keyword>
<dbReference type="FunFam" id="3.30.930.10:FF:000093">
    <property type="entry name" value="Histidine--tRNA ligase"/>
    <property type="match status" value="1"/>
</dbReference>
<feature type="binding site" evidence="13">
    <location>
        <position position="107"/>
    </location>
    <ligand>
        <name>L-histidine</name>
        <dbReference type="ChEBI" id="CHEBI:57595"/>
    </ligand>
</feature>
<name>A0A5J4FXU4_9FLAO</name>
<dbReference type="PIRSF" id="PIRSF001549">
    <property type="entry name" value="His-tRNA_synth"/>
    <property type="match status" value="1"/>
</dbReference>
<dbReference type="PANTHER" id="PTHR11476">
    <property type="entry name" value="HISTIDYL-TRNA SYNTHETASE"/>
    <property type="match status" value="1"/>
</dbReference>
<reference evidence="15 16" key="1">
    <citation type="submission" date="2019-08" db="EMBL/GenBank/DDBJ databases">
        <title>Ulvibacter marinistellae sp. nov., isolated from a starfish, Patiria pectinifera.</title>
        <authorList>
            <person name="Kawano K."/>
            <person name="Ushijima N."/>
            <person name="Kihara M."/>
            <person name="Itoh H."/>
        </authorList>
    </citation>
    <scope>NUCLEOTIDE SEQUENCE [LARGE SCALE GENOMIC DNA]</scope>
    <source>
        <strain evidence="15 16">KK4</strain>
    </source>
</reference>
<evidence type="ECO:0000256" key="2">
    <source>
        <dbReference type="ARBA" id="ARBA00011738"/>
    </source>
</evidence>
<evidence type="ECO:0000256" key="7">
    <source>
        <dbReference type="ARBA" id="ARBA00022741"/>
    </source>
</evidence>
<dbReference type="InterPro" id="IPR045864">
    <property type="entry name" value="aa-tRNA-synth_II/BPL/LPL"/>
</dbReference>
<keyword evidence="16" id="KW-1185">Reference proteome</keyword>
<dbReference type="InterPro" id="IPR033656">
    <property type="entry name" value="HisRS_anticodon"/>
</dbReference>
<dbReference type="Gene3D" id="3.40.50.800">
    <property type="entry name" value="Anticodon-binding domain"/>
    <property type="match status" value="1"/>
</dbReference>
<dbReference type="Proteomes" id="UP000326994">
    <property type="component" value="Unassembled WGS sequence"/>
</dbReference>
<dbReference type="InterPro" id="IPR004154">
    <property type="entry name" value="Anticodon-bd"/>
</dbReference>
<dbReference type="InterPro" id="IPR004516">
    <property type="entry name" value="HisRS/HisZ"/>
</dbReference>
<comment type="caution">
    <text evidence="15">The sequence shown here is derived from an EMBL/GenBank/DDBJ whole genome shotgun (WGS) entry which is preliminary data.</text>
</comment>
<dbReference type="InterPro" id="IPR006195">
    <property type="entry name" value="aa-tRNA-synth_II"/>
</dbReference>
<comment type="similarity">
    <text evidence="1">Belongs to the class-II aminoacyl-tRNA synthetase family.</text>
</comment>
<keyword evidence="5" id="KW-0963">Cytoplasm</keyword>
<evidence type="ECO:0000256" key="5">
    <source>
        <dbReference type="ARBA" id="ARBA00022490"/>
    </source>
</evidence>
<dbReference type="InterPro" id="IPR036621">
    <property type="entry name" value="Anticodon-bd_dom_sf"/>
</dbReference>